<evidence type="ECO:0000259" key="2">
    <source>
        <dbReference type="Pfam" id="PF13439"/>
    </source>
</evidence>
<dbReference type="InterPro" id="IPR028098">
    <property type="entry name" value="Glyco_trans_4-like_N"/>
</dbReference>
<protein>
    <submittedName>
        <fullName evidence="3">Glycosyltransferase family 4 protein</fullName>
    </submittedName>
</protein>
<name>A0ABU3CT16_9FLAO</name>
<accession>A0ABU3CT16</accession>
<dbReference type="SUPFAM" id="SSF53756">
    <property type="entry name" value="UDP-Glycosyltransferase/glycogen phosphorylase"/>
    <property type="match status" value="1"/>
</dbReference>
<keyword evidence="4" id="KW-1185">Reference proteome</keyword>
<keyword evidence="1" id="KW-0808">Transferase</keyword>
<dbReference type="Proteomes" id="UP001248819">
    <property type="component" value="Unassembled WGS sequence"/>
</dbReference>
<dbReference type="Gene3D" id="3.40.50.2000">
    <property type="entry name" value="Glycogen Phosphorylase B"/>
    <property type="match status" value="2"/>
</dbReference>
<dbReference type="PANTHER" id="PTHR46401:SF2">
    <property type="entry name" value="GLYCOSYLTRANSFERASE WBBK-RELATED"/>
    <property type="match status" value="1"/>
</dbReference>
<dbReference type="EMBL" id="JAVRHP010000016">
    <property type="protein sequence ID" value="MDT0649504.1"/>
    <property type="molecule type" value="Genomic_DNA"/>
</dbReference>
<dbReference type="RefSeq" id="WP_311483663.1">
    <property type="nucleotide sequence ID" value="NZ_JAVRHP010000016.1"/>
</dbReference>
<evidence type="ECO:0000256" key="1">
    <source>
        <dbReference type="ARBA" id="ARBA00022679"/>
    </source>
</evidence>
<evidence type="ECO:0000313" key="3">
    <source>
        <dbReference type="EMBL" id="MDT0649504.1"/>
    </source>
</evidence>
<comment type="caution">
    <text evidence="3">The sequence shown here is derived from an EMBL/GenBank/DDBJ whole genome shotgun (WGS) entry which is preliminary data.</text>
</comment>
<evidence type="ECO:0000313" key="4">
    <source>
        <dbReference type="Proteomes" id="UP001248819"/>
    </source>
</evidence>
<dbReference type="PANTHER" id="PTHR46401">
    <property type="entry name" value="GLYCOSYLTRANSFERASE WBBK-RELATED"/>
    <property type="match status" value="1"/>
</dbReference>
<organism evidence="3 4">
    <name type="scientific">Autumnicola edwardsiae</name>
    <dbReference type="NCBI Taxonomy" id="3075594"/>
    <lineage>
        <taxon>Bacteria</taxon>
        <taxon>Pseudomonadati</taxon>
        <taxon>Bacteroidota</taxon>
        <taxon>Flavobacteriia</taxon>
        <taxon>Flavobacteriales</taxon>
        <taxon>Flavobacteriaceae</taxon>
        <taxon>Autumnicola</taxon>
    </lineage>
</organism>
<proteinExistence type="predicted"/>
<dbReference type="CDD" id="cd03794">
    <property type="entry name" value="GT4_WbuB-like"/>
    <property type="match status" value="1"/>
</dbReference>
<feature type="domain" description="Glycosyltransferase subfamily 4-like N-terminal" evidence="2">
    <location>
        <begin position="109"/>
        <end position="234"/>
    </location>
</feature>
<dbReference type="Pfam" id="PF13439">
    <property type="entry name" value="Glyco_transf_4"/>
    <property type="match status" value="1"/>
</dbReference>
<gene>
    <name evidence="3" type="ORF">RM529_05075</name>
</gene>
<sequence>MKKVLIITYYWPPAGGPGVQRWLKFVKYLPEFGVEPVVYIPENPTYPLTDKSLASEVPENSKIVQKRIFEPYSLAKIFSKKNTETISSGIIAKEGKQNFLQKMMLYIRGNFFIPDARKFWIKPSVKFLKRFLKEQQITTIITTGPPHSLHLIGLQLKKDLNINWYADFRDPWTQIGYHDKLRLSKSSQKKHLALEKEVLNTADHIITTSFTTRAEFQKKTTRPVTVITNGFDLKTAENDVQLDKKFTFSHIGSLLSGRNPENLWKCLEELISENKEFANDFRLNLIGAVSEDVLDSIKFAGLEKHLRLQKYVPHAEAIELQRRSQVLLLIEIDSQETKGIIPGKVFEYMAAKRPILALGPAEWDICQILDETLAGTFFRYSEEKELKSHILKLYSQFKEGRLEVESRNIQNYHRKALTANLAKLLKQTWL</sequence>
<reference evidence="3 4" key="1">
    <citation type="submission" date="2023-09" db="EMBL/GenBank/DDBJ databases">
        <authorList>
            <person name="Rey-Velasco X."/>
        </authorList>
    </citation>
    <scope>NUCLEOTIDE SEQUENCE [LARGE SCALE GENOMIC DNA]</scope>
    <source>
        <strain evidence="3 4">F297</strain>
    </source>
</reference>